<name>A0ABY2S9M0_9PSEU</name>
<gene>
    <name evidence="1" type="ORF">FCN18_07760</name>
</gene>
<organism evidence="1 2">
    <name type="scientific">Prauserella endophytica</name>
    <dbReference type="NCBI Taxonomy" id="1592324"/>
    <lineage>
        <taxon>Bacteria</taxon>
        <taxon>Bacillati</taxon>
        <taxon>Actinomycetota</taxon>
        <taxon>Actinomycetes</taxon>
        <taxon>Pseudonocardiales</taxon>
        <taxon>Pseudonocardiaceae</taxon>
        <taxon>Prauserella</taxon>
        <taxon>Prauserella coralliicola group</taxon>
    </lineage>
</organism>
<protein>
    <submittedName>
        <fullName evidence="1">Uncharacterized protein</fullName>
    </submittedName>
</protein>
<dbReference type="Proteomes" id="UP000309992">
    <property type="component" value="Unassembled WGS sequence"/>
</dbReference>
<keyword evidence="2" id="KW-1185">Reference proteome</keyword>
<evidence type="ECO:0000313" key="1">
    <source>
        <dbReference type="EMBL" id="TKG72151.1"/>
    </source>
</evidence>
<evidence type="ECO:0000313" key="2">
    <source>
        <dbReference type="Proteomes" id="UP000309992"/>
    </source>
</evidence>
<dbReference type="RefSeq" id="WP_112269355.1">
    <property type="nucleotide sequence ID" value="NZ_SWMS01000003.1"/>
</dbReference>
<sequence>MDSAFVCPFASYHLPHRDDPRADLDRASYGVVKVLTGADRDVPWEPEAAFTALAEYYGRTA</sequence>
<dbReference type="EMBL" id="SWMS01000003">
    <property type="protein sequence ID" value="TKG72151.1"/>
    <property type="molecule type" value="Genomic_DNA"/>
</dbReference>
<accession>A0ABY2S9M0</accession>
<comment type="caution">
    <text evidence="1">The sequence shown here is derived from an EMBL/GenBank/DDBJ whole genome shotgun (WGS) entry which is preliminary data.</text>
</comment>
<proteinExistence type="predicted"/>
<reference evidence="1 2" key="1">
    <citation type="journal article" date="2015" name="Antonie Van Leeuwenhoek">
        <title>Prauserella endophytica sp. nov., an endophytic actinobacterium isolated from Tamarix taklamakanensis.</title>
        <authorList>
            <person name="Liu J.M."/>
            <person name="Habden X."/>
            <person name="Guo L."/>
            <person name="Tuo L."/>
            <person name="Jiang Z.K."/>
            <person name="Liu S.W."/>
            <person name="Liu X.F."/>
            <person name="Chen L."/>
            <person name="Li R.F."/>
            <person name="Zhang Y.Q."/>
            <person name="Sun C.H."/>
        </authorList>
    </citation>
    <scope>NUCLEOTIDE SEQUENCE [LARGE SCALE GENOMIC DNA]</scope>
    <source>
        <strain evidence="1 2">CGMCC 4.7182</strain>
    </source>
</reference>